<dbReference type="InterPro" id="IPR013229">
    <property type="entry name" value="PEGA"/>
</dbReference>
<feature type="coiled-coil region" evidence="1">
    <location>
        <begin position="49"/>
        <end position="119"/>
    </location>
</feature>
<reference evidence="4 5" key="1">
    <citation type="submission" date="2017-12" db="EMBL/GenBank/DDBJ databases">
        <authorList>
            <person name="Paulsen S."/>
            <person name="Gram L.K."/>
        </authorList>
    </citation>
    <scope>NUCLEOTIDE SEQUENCE [LARGE SCALE GENOMIC DNA]</scope>
    <source>
        <strain evidence="4 5">S2897</strain>
    </source>
</reference>
<dbReference type="EMBL" id="PNCG01000015">
    <property type="protein sequence ID" value="TMP86174.1"/>
    <property type="molecule type" value="Genomic_DNA"/>
</dbReference>
<feature type="signal peptide" evidence="2">
    <location>
        <begin position="1"/>
        <end position="22"/>
    </location>
</feature>
<evidence type="ECO:0000313" key="4">
    <source>
        <dbReference type="EMBL" id="TMP86174.1"/>
    </source>
</evidence>
<dbReference type="RefSeq" id="WP_138548656.1">
    <property type="nucleotide sequence ID" value="NZ_PNCG01000015.1"/>
</dbReference>
<name>A0A5S3Z1L8_9GAMM</name>
<evidence type="ECO:0000259" key="3">
    <source>
        <dbReference type="Pfam" id="PF08308"/>
    </source>
</evidence>
<dbReference type="Proteomes" id="UP000305874">
    <property type="component" value="Unassembled WGS sequence"/>
</dbReference>
<gene>
    <name evidence="4" type="ORF">CWC05_14530</name>
</gene>
<reference evidence="5" key="2">
    <citation type="submission" date="2019-06" db="EMBL/GenBank/DDBJ databases">
        <title>Co-occurence of chitin degradation, pigmentation and bioactivity in marine Pseudoalteromonas.</title>
        <authorList>
            <person name="Sonnenschein E.C."/>
            <person name="Bech P.K."/>
        </authorList>
    </citation>
    <scope>NUCLEOTIDE SEQUENCE [LARGE SCALE GENOMIC DNA]</scope>
    <source>
        <strain evidence="5">S2897</strain>
    </source>
</reference>
<organism evidence="4 5">
    <name type="scientific">Pseudoalteromonas ruthenica</name>
    <dbReference type="NCBI Taxonomy" id="151081"/>
    <lineage>
        <taxon>Bacteria</taxon>
        <taxon>Pseudomonadati</taxon>
        <taxon>Pseudomonadota</taxon>
        <taxon>Gammaproteobacteria</taxon>
        <taxon>Alteromonadales</taxon>
        <taxon>Pseudoalteromonadaceae</taxon>
        <taxon>Pseudoalteromonas</taxon>
    </lineage>
</organism>
<dbReference type="AlphaFoldDB" id="A0A5S3Z1L8"/>
<accession>A0A5S3Z1L8</accession>
<protein>
    <recommendedName>
        <fullName evidence="3">PEGA domain-containing protein</fullName>
    </recommendedName>
</protein>
<comment type="caution">
    <text evidence="4">The sequence shown here is derived from an EMBL/GenBank/DDBJ whole genome shotgun (WGS) entry which is preliminary data.</text>
</comment>
<feature type="domain" description="PEGA" evidence="3">
    <location>
        <begin position="333"/>
        <end position="394"/>
    </location>
</feature>
<evidence type="ECO:0000256" key="1">
    <source>
        <dbReference type="SAM" id="Coils"/>
    </source>
</evidence>
<dbReference type="Gene3D" id="1.10.287.1490">
    <property type="match status" value="1"/>
</dbReference>
<dbReference type="Pfam" id="PF08308">
    <property type="entry name" value="PEGA"/>
    <property type="match status" value="1"/>
</dbReference>
<sequence length="405" mass="45087">MRLALSSLLLCALAVFSMATNAQDTSKVAEIAAQLSENQQQFERDQLQIKAHQDELTLLQTQLQRMQAQIKQAERQQQLAKQALDEGYQAFLKDPNTPLTSLQKDYQQATQALHDKQAQIHAQQAAISGQRESISALNTAVAQNRKSKLALQQSLDQARVERLRTEFARKGTLEVVHTINCQRDETLGQCERRGQQQGLSKATSRFLDQVYNNLSEYRLVSAKRDLANARVKVVSSHVVDSAFSGQGNFNVNLSVAMAGEVDNSQLCSLLEVDPGYCQSRTITVNRLQNHTINNEVSQGQLSEQSDNTDSAIEVGRIAALEDFQEHAKNVEQVTLTVRSNVVEDTVFINGEPYGQTKLDVTLPLGEYQVEVRKPGYKSYQVKVVLEKPQVVYAQLSKSAVKLASK</sequence>
<feature type="chain" id="PRO_5024409289" description="PEGA domain-containing protein" evidence="2">
    <location>
        <begin position="23"/>
        <end position="405"/>
    </location>
</feature>
<evidence type="ECO:0000256" key="2">
    <source>
        <dbReference type="SAM" id="SignalP"/>
    </source>
</evidence>
<proteinExistence type="predicted"/>
<evidence type="ECO:0000313" key="5">
    <source>
        <dbReference type="Proteomes" id="UP000305874"/>
    </source>
</evidence>
<keyword evidence="1" id="KW-0175">Coiled coil</keyword>
<keyword evidence="2" id="KW-0732">Signal</keyword>